<reference evidence="1 2" key="1">
    <citation type="journal article" date="2018" name="Genome Res.">
        <title>The genomic architecture and molecular evolution of ant odorant receptors.</title>
        <authorList>
            <person name="McKenzie S.K."/>
            <person name="Kronauer D.J.C."/>
        </authorList>
    </citation>
    <scope>NUCLEOTIDE SEQUENCE [LARGE SCALE GENOMIC DNA]</scope>
    <source>
        <strain evidence="1">Clonal line C1</strain>
    </source>
</reference>
<proteinExistence type="predicted"/>
<comment type="caution">
    <text evidence="1">The sequence shown here is derived from an EMBL/GenBank/DDBJ whole genome shotgun (WGS) entry which is preliminary data.</text>
</comment>
<dbReference type="AlphaFoldDB" id="A0A3L8DK75"/>
<accession>A0A3L8DK75</accession>
<dbReference type="Proteomes" id="UP000279307">
    <property type="component" value="Chromosome 7"/>
</dbReference>
<evidence type="ECO:0000313" key="2">
    <source>
        <dbReference type="Proteomes" id="UP000279307"/>
    </source>
</evidence>
<dbReference type="EMBL" id="QOIP01000007">
    <property type="protein sequence ID" value="RLU20583.1"/>
    <property type="molecule type" value="Genomic_DNA"/>
</dbReference>
<dbReference type="PANTHER" id="PTHR47771">
    <property type="entry name" value="LD27203P-RELATED"/>
    <property type="match status" value="1"/>
</dbReference>
<gene>
    <name evidence="1" type="ORF">DMN91_007194</name>
</gene>
<protein>
    <submittedName>
        <fullName evidence="1">Uncharacterized protein</fullName>
    </submittedName>
</protein>
<dbReference type="PANTHER" id="PTHR47771:SF13">
    <property type="entry name" value="HDC01644"/>
    <property type="match status" value="1"/>
</dbReference>
<organism evidence="1 2">
    <name type="scientific">Ooceraea biroi</name>
    <name type="common">Clonal raider ant</name>
    <name type="synonym">Cerapachys biroi</name>
    <dbReference type="NCBI Taxonomy" id="2015173"/>
    <lineage>
        <taxon>Eukaryota</taxon>
        <taxon>Metazoa</taxon>
        <taxon>Ecdysozoa</taxon>
        <taxon>Arthropoda</taxon>
        <taxon>Hexapoda</taxon>
        <taxon>Insecta</taxon>
        <taxon>Pterygota</taxon>
        <taxon>Neoptera</taxon>
        <taxon>Endopterygota</taxon>
        <taxon>Hymenoptera</taxon>
        <taxon>Apocrita</taxon>
        <taxon>Aculeata</taxon>
        <taxon>Formicoidea</taxon>
        <taxon>Formicidae</taxon>
        <taxon>Dorylinae</taxon>
        <taxon>Ooceraea</taxon>
    </lineage>
</organism>
<name>A0A3L8DK75_OOCBI</name>
<evidence type="ECO:0000313" key="1">
    <source>
        <dbReference type="EMBL" id="RLU20583.1"/>
    </source>
</evidence>
<sequence>MDRTSKEEGLIVYGRILVKGGRIEILLLSLASFGMVLAGHLDEDHGGSTYEEKTKTIEIPIIKKYAIPIPHPVPVEVPKEIKIPVPQPYKVPIEIPHPYPVEVIKHVEIPIEKPEPVVVEKHRAIEVNVMRRREKVVPVYKELAVTLKASQSLSHGRTGSHRIDCHGALKRELTSYEAVSSLNVTGRQLVIYYEIAALCVTPFRTWPAEIASRVLATMVAVVWASLEEEHGGTTYHETSKPVEIPIYKKYAIPIPHPVPVPVPQQIKIPIPQPYQVPIAVPHPVPVEVVKHIEIPVEKPEPYVVEKKIPYVVEKPYPVTVEKHFPVPIPKPYPVHVPVYKHVFHHQSSGHGWKH</sequence>